<dbReference type="OrthoDB" id="9813151at2"/>
<dbReference type="PANTHER" id="PTHR45453:SF1">
    <property type="entry name" value="PHOSPHATE REGULON SENSOR PROTEIN PHOR"/>
    <property type="match status" value="1"/>
</dbReference>
<dbReference type="RefSeq" id="WP_071456486.1">
    <property type="nucleotide sequence ID" value="NZ_CP017267.1"/>
</dbReference>
<dbReference type="Gene3D" id="3.30.450.20">
    <property type="entry name" value="PAS domain"/>
    <property type="match status" value="2"/>
</dbReference>
<dbReference type="SUPFAM" id="SSF55874">
    <property type="entry name" value="ATPase domain of HSP90 chaperone/DNA topoisomerase II/histidine kinase"/>
    <property type="match status" value="1"/>
</dbReference>
<dbReference type="PRINTS" id="PR00344">
    <property type="entry name" value="BCTRLSENSOR"/>
</dbReference>
<accession>A0A1J0A4P5</accession>
<dbReference type="InterPro" id="IPR050351">
    <property type="entry name" value="BphY/WalK/GraS-like"/>
</dbReference>
<proteinExistence type="predicted"/>
<dbReference type="InterPro" id="IPR003594">
    <property type="entry name" value="HATPase_dom"/>
</dbReference>
<dbReference type="InterPro" id="IPR036097">
    <property type="entry name" value="HisK_dim/P_sf"/>
</dbReference>
<dbReference type="GO" id="GO:0016036">
    <property type="term" value="P:cellular response to phosphate starvation"/>
    <property type="evidence" value="ECO:0007669"/>
    <property type="project" value="TreeGrafter"/>
</dbReference>
<dbReference type="SUPFAM" id="SSF55785">
    <property type="entry name" value="PYP-like sensor domain (PAS domain)"/>
    <property type="match status" value="1"/>
</dbReference>
<keyword evidence="8 9" id="KW-0472">Membrane</keyword>
<dbReference type="STRING" id="519472.BHY08_03120"/>
<dbReference type="InterPro" id="IPR036890">
    <property type="entry name" value="HATPase_C_sf"/>
</dbReference>
<dbReference type="SMART" id="SM00388">
    <property type="entry name" value="HisKA"/>
    <property type="match status" value="1"/>
</dbReference>
<dbReference type="Gene3D" id="3.30.565.10">
    <property type="entry name" value="Histidine kinase-like ATPase, C-terminal domain"/>
    <property type="match status" value="1"/>
</dbReference>
<dbReference type="InterPro" id="IPR003661">
    <property type="entry name" value="HisK_dim/P_dom"/>
</dbReference>
<evidence type="ECO:0000256" key="6">
    <source>
        <dbReference type="ARBA" id="ARBA00022777"/>
    </source>
</evidence>
<keyword evidence="4" id="KW-0597">Phosphoprotein</keyword>
<sequence length="592" mass="68999">MKQLQKVIKPVWIIVVTIILVLVGGYYTTYFFKKDVIEQQTKQLSREIQMLEPFISDGTRIIIDEVKLEKSIGNHERLTIMDEHGDILYDSSKNNLVKTTRKNRPEIKEILEEGKSEAVAIRNSDTVNEKLIYVSRRIEKDNKLIGIVRLSETYQGISQYVENFQRIVVSIMILLFVAILVMGYYIRRQTNKPIQFMLPILRQAIQNPEKKQKVLDAPGEWRELYQTVYELMEETNLLYYKQLKNEETLHFLFENLDIGIFILNDSLELTLANRVIEEMFHKKWTVSPYDKWFNEPTLNELILQAYETGEPIQGEIRIEKPLTQDLKIVIRQLSIENNEYVGIIYDVTEVRQVERFHEDFISNISHELKTPTTSIIGFSETLLAGAKDDPEASKEFLTIIEREAQRLMNLIQAIMMLLKTEKDIYIMDSFVVHPKLVVEDEIDRYRFKAYDKNITVIFDCHVSDDLVIPNDSFQIIVKNLLENAIEYSEDNSKIFVYLTQTNNELILKVEDTGIGISEKDQKRIFERFYRVSHSRQRNSGGSGLGLSLVQHYATILGGRVKLVSELGEGTTVIVKMNLDVLKSKYEEKQLKK</sequence>
<dbReference type="CDD" id="cd00075">
    <property type="entry name" value="HATPase"/>
    <property type="match status" value="1"/>
</dbReference>
<dbReference type="Pfam" id="PF00512">
    <property type="entry name" value="HisKA"/>
    <property type="match status" value="1"/>
</dbReference>
<dbReference type="AlphaFoldDB" id="A0A1J0A4P5"/>
<dbReference type="InterPro" id="IPR005467">
    <property type="entry name" value="His_kinase_dom"/>
</dbReference>
<evidence type="ECO:0000256" key="3">
    <source>
        <dbReference type="ARBA" id="ARBA00012438"/>
    </source>
</evidence>
<keyword evidence="5" id="KW-0808">Transferase</keyword>
<dbReference type="GO" id="GO:0005886">
    <property type="term" value="C:plasma membrane"/>
    <property type="evidence" value="ECO:0007669"/>
    <property type="project" value="TreeGrafter"/>
</dbReference>
<evidence type="ECO:0000256" key="8">
    <source>
        <dbReference type="ARBA" id="ARBA00023136"/>
    </source>
</evidence>
<feature type="transmembrane region" description="Helical" evidence="9">
    <location>
        <begin position="12"/>
        <end position="32"/>
    </location>
</feature>
<dbReference type="KEGG" id="vte:BHY08_03120"/>
<dbReference type="Pfam" id="PF02518">
    <property type="entry name" value="HATPase_c"/>
    <property type="match status" value="1"/>
</dbReference>
<dbReference type="FunFam" id="3.30.565.10:FF:000006">
    <property type="entry name" value="Sensor histidine kinase WalK"/>
    <property type="match status" value="1"/>
</dbReference>
<dbReference type="EMBL" id="CP017267">
    <property type="protein sequence ID" value="APB30909.1"/>
    <property type="molecule type" value="Genomic_DNA"/>
</dbReference>
<dbReference type="PROSITE" id="PS50109">
    <property type="entry name" value="HIS_KIN"/>
    <property type="match status" value="1"/>
</dbReference>
<protein>
    <recommendedName>
        <fullName evidence="3">histidine kinase</fullName>
        <ecNumber evidence="3">2.7.13.3</ecNumber>
    </recommendedName>
</protein>
<organism evidence="11 12">
    <name type="scientific">Vagococcus teuberi</name>
    <dbReference type="NCBI Taxonomy" id="519472"/>
    <lineage>
        <taxon>Bacteria</taxon>
        <taxon>Bacillati</taxon>
        <taxon>Bacillota</taxon>
        <taxon>Bacilli</taxon>
        <taxon>Lactobacillales</taxon>
        <taxon>Enterococcaceae</taxon>
        <taxon>Vagococcus</taxon>
    </lineage>
</organism>
<keyword evidence="9" id="KW-0812">Transmembrane</keyword>
<dbReference type="Gene3D" id="1.10.287.130">
    <property type="match status" value="1"/>
</dbReference>
<dbReference type="SUPFAM" id="SSF47384">
    <property type="entry name" value="Homodimeric domain of signal transducing histidine kinase"/>
    <property type="match status" value="1"/>
</dbReference>
<dbReference type="SMART" id="SM00387">
    <property type="entry name" value="HATPase_c"/>
    <property type="match status" value="1"/>
</dbReference>
<evidence type="ECO:0000256" key="5">
    <source>
        <dbReference type="ARBA" id="ARBA00022679"/>
    </source>
</evidence>
<evidence type="ECO:0000313" key="11">
    <source>
        <dbReference type="EMBL" id="APB30909.1"/>
    </source>
</evidence>
<evidence type="ECO:0000256" key="1">
    <source>
        <dbReference type="ARBA" id="ARBA00000085"/>
    </source>
</evidence>
<keyword evidence="9" id="KW-1133">Transmembrane helix</keyword>
<comment type="catalytic activity">
    <reaction evidence="1">
        <text>ATP + protein L-histidine = ADP + protein N-phospho-L-histidine.</text>
        <dbReference type="EC" id="2.7.13.3"/>
    </reaction>
</comment>
<dbReference type="Proteomes" id="UP000191200">
    <property type="component" value="Chromosome"/>
</dbReference>
<evidence type="ECO:0000313" key="12">
    <source>
        <dbReference type="Proteomes" id="UP000191200"/>
    </source>
</evidence>
<evidence type="ECO:0000259" key="10">
    <source>
        <dbReference type="PROSITE" id="PS50109"/>
    </source>
</evidence>
<keyword evidence="12" id="KW-1185">Reference proteome</keyword>
<evidence type="ECO:0000256" key="2">
    <source>
        <dbReference type="ARBA" id="ARBA00004370"/>
    </source>
</evidence>
<comment type="subcellular location">
    <subcellularLocation>
        <location evidence="2">Membrane</location>
    </subcellularLocation>
</comment>
<dbReference type="EC" id="2.7.13.3" evidence="3"/>
<dbReference type="InterPro" id="IPR004358">
    <property type="entry name" value="Sig_transdc_His_kin-like_C"/>
</dbReference>
<keyword evidence="7" id="KW-0902">Two-component regulatory system</keyword>
<dbReference type="FunFam" id="1.10.287.130:FF:000001">
    <property type="entry name" value="Two-component sensor histidine kinase"/>
    <property type="match status" value="1"/>
</dbReference>
<dbReference type="GO" id="GO:0000155">
    <property type="term" value="F:phosphorelay sensor kinase activity"/>
    <property type="evidence" value="ECO:0007669"/>
    <property type="project" value="InterPro"/>
</dbReference>
<dbReference type="PANTHER" id="PTHR45453">
    <property type="entry name" value="PHOSPHATE REGULON SENSOR PROTEIN PHOR"/>
    <property type="match status" value="1"/>
</dbReference>
<evidence type="ECO:0000256" key="7">
    <source>
        <dbReference type="ARBA" id="ARBA00023012"/>
    </source>
</evidence>
<name>A0A1J0A4P5_9ENTE</name>
<feature type="transmembrane region" description="Helical" evidence="9">
    <location>
        <begin position="167"/>
        <end position="186"/>
    </location>
</feature>
<evidence type="ECO:0000256" key="4">
    <source>
        <dbReference type="ARBA" id="ARBA00022553"/>
    </source>
</evidence>
<keyword evidence="6" id="KW-0418">Kinase</keyword>
<dbReference type="InterPro" id="IPR035965">
    <property type="entry name" value="PAS-like_dom_sf"/>
</dbReference>
<dbReference type="CDD" id="cd00082">
    <property type="entry name" value="HisKA"/>
    <property type="match status" value="1"/>
</dbReference>
<feature type="domain" description="Histidine kinase" evidence="10">
    <location>
        <begin position="363"/>
        <end position="580"/>
    </location>
</feature>
<dbReference type="GO" id="GO:0004721">
    <property type="term" value="F:phosphoprotein phosphatase activity"/>
    <property type="evidence" value="ECO:0007669"/>
    <property type="project" value="TreeGrafter"/>
</dbReference>
<gene>
    <name evidence="11" type="ORF">BHY08_03120</name>
</gene>
<evidence type="ECO:0000256" key="9">
    <source>
        <dbReference type="SAM" id="Phobius"/>
    </source>
</evidence>
<reference evidence="11 12" key="1">
    <citation type="submission" date="2016-09" db="EMBL/GenBank/DDBJ databases">
        <title>Vagococcus teuberi sp. nov., isolated from the Malian artisanal sour milk fene.</title>
        <authorList>
            <person name="Wullschleger S."/>
            <person name="Seifert C."/>
            <person name="Baumgartner S."/>
            <person name="Lacroix C."/>
            <person name="Bonfoh B."/>
            <person name="Stevens M.J."/>
            <person name="Meile L."/>
        </authorList>
    </citation>
    <scope>NUCLEOTIDE SEQUENCE [LARGE SCALE GENOMIC DNA]</scope>
    <source>
        <strain evidence="11 12">DSM 21459</strain>
    </source>
</reference>